<dbReference type="Proteomes" id="UP001595693">
    <property type="component" value="Unassembled WGS sequence"/>
</dbReference>
<evidence type="ECO:0000313" key="2">
    <source>
        <dbReference type="Proteomes" id="UP001595693"/>
    </source>
</evidence>
<organism evidence="1 2">
    <name type="scientific">Acidovorax facilis</name>
    <dbReference type="NCBI Taxonomy" id="12917"/>
    <lineage>
        <taxon>Bacteria</taxon>
        <taxon>Pseudomonadati</taxon>
        <taxon>Pseudomonadota</taxon>
        <taxon>Betaproteobacteria</taxon>
        <taxon>Burkholderiales</taxon>
        <taxon>Comamonadaceae</taxon>
        <taxon>Acidovorax</taxon>
    </lineage>
</organism>
<keyword evidence="2" id="KW-1185">Reference proteome</keyword>
<accession>A0ABV8DF93</accession>
<protein>
    <submittedName>
        <fullName evidence="1">DUF1289 domain-containing protein</fullName>
    </submittedName>
</protein>
<reference evidence="2" key="1">
    <citation type="journal article" date="2019" name="Int. J. Syst. Evol. Microbiol.">
        <title>The Global Catalogue of Microorganisms (GCM) 10K type strain sequencing project: providing services to taxonomists for standard genome sequencing and annotation.</title>
        <authorList>
            <consortium name="The Broad Institute Genomics Platform"/>
            <consortium name="The Broad Institute Genome Sequencing Center for Infectious Disease"/>
            <person name="Wu L."/>
            <person name="Ma J."/>
        </authorList>
    </citation>
    <scope>NUCLEOTIDE SEQUENCE [LARGE SCALE GENOMIC DNA]</scope>
    <source>
        <strain evidence="2">CCUG 2113</strain>
    </source>
</reference>
<proteinExistence type="predicted"/>
<dbReference type="EMBL" id="JBHSAJ010000063">
    <property type="protein sequence ID" value="MFC3937200.1"/>
    <property type="molecule type" value="Genomic_DNA"/>
</dbReference>
<gene>
    <name evidence="1" type="ORF">ACFOW3_21480</name>
</gene>
<dbReference type="PANTHER" id="PTHR35175">
    <property type="entry name" value="DUF1289 DOMAIN-CONTAINING PROTEIN"/>
    <property type="match status" value="1"/>
</dbReference>
<dbReference type="RefSeq" id="WP_055393047.1">
    <property type="nucleotide sequence ID" value="NZ_JAMXAX010000013.1"/>
</dbReference>
<evidence type="ECO:0000313" key="1">
    <source>
        <dbReference type="EMBL" id="MFC3937200.1"/>
    </source>
</evidence>
<dbReference type="Pfam" id="PF06945">
    <property type="entry name" value="DUF1289"/>
    <property type="match status" value="1"/>
</dbReference>
<sequence>MSAIELLAVRALQISADGHFDAENTEAVPSPCISVCRMSPDRSHCEGCFRSLDEIRIWSRADSHLRRGIWRQLLDRAGIAVPVQPESAEG</sequence>
<comment type="caution">
    <text evidence="1">The sequence shown here is derived from an EMBL/GenBank/DDBJ whole genome shotgun (WGS) entry which is preliminary data.</text>
</comment>
<dbReference type="PANTHER" id="PTHR35175:SF2">
    <property type="entry name" value="DUF1289 DOMAIN-CONTAINING PROTEIN"/>
    <property type="match status" value="1"/>
</dbReference>
<dbReference type="InterPro" id="IPR010710">
    <property type="entry name" value="DUF1289"/>
</dbReference>
<name>A0ABV8DF93_9BURK</name>